<evidence type="ECO:0000313" key="2">
    <source>
        <dbReference type="Proteomes" id="UP000290287"/>
    </source>
</evidence>
<gene>
    <name evidence="1" type="ORF">CS022_09025</name>
</gene>
<evidence type="ECO:0000313" key="1">
    <source>
        <dbReference type="EMBL" id="RXJ73621.1"/>
    </source>
</evidence>
<name>A0A4Q0YX36_9GAMM</name>
<accession>A0A4Q0YX36</accession>
<reference evidence="1 2" key="1">
    <citation type="submission" date="2017-10" db="EMBL/GenBank/DDBJ databases">
        <title>Nyctiphanis sp. nov., isolated from the stomach of the euphausiid Nyctiphanes simplex (Hansen, 1911) in the Gulf of California.</title>
        <authorList>
            <person name="Gomez-Gil B."/>
            <person name="Aguilar-Mendez M."/>
            <person name="Lopez-Cortes A."/>
            <person name="Gomez-Gutierrez J."/>
            <person name="Roque A."/>
            <person name="Lang E."/>
            <person name="Gonzalez-Castillo A."/>
        </authorList>
    </citation>
    <scope>NUCLEOTIDE SEQUENCE [LARGE SCALE GENOMIC DNA]</scope>
    <source>
        <strain evidence="1 2">CAIM 600</strain>
    </source>
</reference>
<comment type="caution">
    <text evidence="1">The sequence shown here is derived from an EMBL/GenBank/DDBJ whole genome shotgun (WGS) entry which is preliminary data.</text>
</comment>
<proteinExistence type="predicted"/>
<sequence>MVLSEENQENTNQNRTLKEVLMSISVSYTANLSDRERRCFEFSLTFYWRPIRLFSTNRQKTVKPSEMNEYLARDIGLNKHGAGSHADYRKYL</sequence>
<keyword evidence="2" id="KW-1185">Reference proteome</keyword>
<dbReference type="Proteomes" id="UP000290287">
    <property type="component" value="Unassembled WGS sequence"/>
</dbReference>
<protein>
    <submittedName>
        <fullName evidence="1">Uncharacterized protein</fullName>
    </submittedName>
</protein>
<dbReference type="EMBL" id="PEIB01000008">
    <property type="protein sequence ID" value="RXJ73621.1"/>
    <property type="molecule type" value="Genomic_DNA"/>
</dbReference>
<organism evidence="1 2">
    <name type="scientific">Veronia nyctiphanis</name>
    <dbReference type="NCBI Taxonomy" id="1278244"/>
    <lineage>
        <taxon>Bacteria</taxon>
        <taxon>Pseudomonadati</taxon>
        <taxon>Pseudomonadota</taxon>
        <taxon>Gammaproteobacteria</taxon>
        <taxon>Vibrionales</taxon>
        <taxon>Vibrionaceae</taxon>
        <taxon>Veronia</taxon>
    </lineage>
</organism>
<dbReference type="AlphaFoldDB" id="A0A4Q0YX36"/>